<dbReference type="InterPro" id="IPR012939">
    <property type="entry name" value="Glyco_hydro_92"/>
</dbReference>
<name>A0A174TK87_PARDI</name>
<feature type="domain" description="Glycosyl hydrolase family 92 N-terminal" evidence="5">
    <location>
        <begin position="192"/>
        <end position="437"/>
    </location>
</feature>
<dbReference type="Gene3D" id="2.70.98.10">
    <property type="match status" value="1"/>
</dbReference>
<feature type="domain" description="DUF7402" evidence="6">
    <location>
        <begin position="45"/>
        <end position="180"/>
    </location>
</feature>
<gene>
    <name evidence="7" type="ORF">ERS852560_01372</name>
</gene>
<dbReference type="SUPFAM" id="SSF49785">
    <property type="entry name" value="Galactose-binding domain-like"/>
    <property type="match status" value="1"/>
</dbReference>
<accession>A0A174TK87</accession>
<proteinExistence type="predicted"/>
<evidence type="ECO:0000256" key="1">
    <source>
        <dbReference type="ARBA" id="ARBA00001913"/>
    </source>
</evidence>
<dbReference type="Pfam" id="PF17678">
    <property type="entry name" value="Glyco_hydro_92N"/>
    <property type="match status" value="1"/>
</dbReference>
<reference evidence="7 8" key="1">
    <citation type="submission" date="2015-09" db="EMBL/GenBank/DDBJ databases">
        <authorList>
            <consortium name="Pathogen Informatics"/>
        </authorList>
    </citation>
    <scope>NUCLEOTIDE SEQUENCE [LARGE SCALE GENOMIC DNA]</scope>
    <source>
        <strain evidence="7 8">2789STDY5834948</strain>
    </source>
</reference>
<feature type="domain" description="Glycosyl hydrolase family 92" evidence="4">
    <location>
        <begin position="443"/>
        <end position="929"/>
    </location>
</feature>
<dbReference type="GO" id="GO:0000224">
    <property type="term" value="F:peptide-N4-(N-acetyl-beta-glucosaminyl)asparagine amidase activity"/>
    <property type="evidence" value="ECO:0007669"/>
    <property type="project" value="TreeGrafter"/>
</dbReference>
<organism evidence="7 8">
    <name type="scientific">Parabacteroides distasonis</name>
    <dbReference type="NCBI Taxonomy" id="823"/>
    <lineage>
        <taxon>Bacteria</taxon>
        <taxon>Pseudomonadati</taxon>
        <taxon>Bacteroidota</taxon>
        <taxon>Bacteroidia</taxon>
        <taxon>Bacteroidales</taxon>
        <taxon>Tannerellaceae</taxon>
        <taxon>Parabacteroides</taxon>
    </lineage>
</organism>
<dbReference type="GO" id="GO:0005975">
    <property type="term" value="P:carbohydrate metabolic process"/>
    <property type="evidence" value="ECO:0007669"/>
    <property type="project" value="InterPro"/>
</dbReference>
<keyword evidence="3" id="KW-0106">Calcium</keyword>
<dbReference type="InterPro" id="IPR055826">
    <property type="entry name" value="DUF7402"/>
</dbReference>
<dbReference type="InterPro" id="IPR050883">
    <property type="entry name" value="PNGase"/>
</dbReference>
<dbReference type="GO" id="GO:0006516">
    <property type="term" value="P:glycoprotein catabolic process"/>
    <property type="evidence" value="ECO:0007669"/>
    <property type="project" value="TreeGrafter"/>
</dbReference>
<comment type="cofactor">
    <cofactor evidence="1">
        <name>Ca(2+)</name>
        <dbReference type="ChEBI" id="CHEBI:29108"/>
    </cofactor>
</comment>
<evidence type="ECO:0000256" key="2">
    <source>
        <dbReference type="ARBA" id="ARBA00011245"/>
    </source>
</evidence>
<dbReference type="InterPro" id="IPR014718">
    <property type="entry name" value="GH-type_carb-bd"/>
</dbReference>
<dbReference type="PANTHER" id="PTHR12143">
    <property type="entry name" value="PEPTIDE N-GLYCANASE PNGASE -RELATED"/>
    <property type="match status" value="1"/>
</dbReference>
<dbReference type="InterPro" id="IPR008928">
    <property type="entry name" value="6-hairpin_glycosidase_sf"/>
</dbReference>
<dbReference type="Pfam" id="PF24135">
    <property type="entry name" value="DUF7402"/>
    <property type="match status" value="1"/>
</dbReference>
<dbReference type="GO" id="GO:0030246">
    <property type="term" value="F:carbohydrate binding"/>
    <property type="evidence" value="ECO:0007669"/>
    <property type="project" value="InterPro"/>
</dbReference>
<dbReference type="EMBL" id="CZBM01000004">
    <property type="protein sequence ID" value="CUQ08248.1"/>
    <property type="molecule type" value="Genomic_DNA"/>
</dbReference>
<evidence type="ECO:0000256" key="3">
    <source>
        <dbReference type="ARBA" id="ARBA00022837"/>
    </source>
</evidence>
<comment type="subunit">
    <text evidence="2">Monomer.</text>
</comment>
<dbReference type="PANTHER" id="PTHR12143:SF39">
    <property type="entry name" value="SECRETED PROTEIN"/>
    <property type="match status" value="1"/>
</dbReference>
<evidence type="ECO:0000259" key="4">
    <source>
        <dbReference type="Pfam" id="PF07971"/>
    </source>
</evidence>
<protein>
    <submittedName>
        <fullName evidence="7">Putative alpha-1,2-mannosidase</fullName>
    </submittedName>
</protein>
<dbReference type="SUPFAM" id="SSF48208">
    <property type="entry name" value="Six-hairpin glycosidases"/>
    <property type="match status" value="1"/>
</dbReference>
<dbReference type="InterPro" id="IPR008979">
    <property type="entry name" value="Galactose-bd-like_sf"/>
</dbReference>
<evidence type="ECO:0000313" key="7">
    <source>
        <dbReference type="EMBL" id="CUQ08248.1"/>
    </source>
</evidence>
<dbReference type="GO" id="GO:0005829">
    <property type="term" value="C:cytosol"/>
    <property type="evidence" value="ECO:0007669"/>
    <property type="project" value="TreeGrafter"/>
</dbReference>
<dbReference type="Gene3D" id="1.20.1610.10">
    <property type="entry name" value="alpha-1,2-mannosidases domains"/>
    <property type="match status" value="1"/>
</dbReference>
<dbReference type="Gene3D" id="3.30.2080.10">
    <property type="entry name" value="GH92 mannosidase domain"/>
    <property type="match status" value="1"/>
</dbReference>
<evidence type="ECO:0000259" key="5">
    <source>
        <dbReference type="Pfam" id="PF17678"/>
    </source>
</evidence>
<evidence type="ECO:0000313" key="8">
    <source>
        <dbReference type="Proteomes" id="UP000095332"/>
    </source>
</evidence>
<dbReference type="InterPro" id="IPR041371">
    <property type="entry name" value="GH92_N"/>
</dbReference>
<dbReference type="Proteomes" id="UP000095332">
    <property type="component" value="Unassembled WGS sequence"/>
</dbReference>
<dbReference type="Gene3D" id="2.60.120.260">
    <property type="entry name" value="Galactose-binding domain-like"/>
    <property type="match status" value="1"/>
</dbReference>
<dbReference type="AlphaFoldDB" id="A0A174TK87"/>
<sequence>MVERKGSVPQGCLFYYFCMEMKQLRFLLYLLSWVVCCELSATPHNIASLAKVSCSSALTQEQGCENVVDQVIRIAGKGEWVAKTKLDFRGRVYPYPWIQLDWEEPIYTNQVILYDRVDKDSHTAAGTLFFSDGSSITVNQIPNDGAPKVVTFETKKIEWLRFQATDGEGRDLGLSEIEVYPAPESYTDYVSWVNPYIETAKGRYFFFVTGSLPFGMISSAPLTRNINQGGGGYNYNSTTVLGFPQIHNWMISGLSLMPVKDEVDVCGGDKAWRSSFSHEGEIVQPGYHRLFLDSYKIWVEQTVTDRVGLYRLTYAEDGLAKVLVNLGGHIATSTLLNAHVTKVSDMEISGYFDTAGRVWGGVDVAKVYFVVQFNKPIEALNGWVGDKKEMGVGHFTGSSELITVPKSSFKQSPSSGVEACFGSFKAGDELLLKTAISYVSEENARENIERECKHWDFDQVKSASERIWNEWLGKIDVQGGSFQQKTKFYTDLWHILLGRHKIDDSNGEYPDYLSGGERIGKQTRIHTIAPKFQVRTLPKDKTGKSRFHMYNSDAIWLTQWNLNTLWGLAYPSVLDEFSASFIEYDKNGGLLPRGPSIGSYTYIMTGCPATSLITSAYQRGVFHKWSPKEGYAAMKRNHEKGGMLAFDMDKELEFYIKHGYCPEEAGLTIQWAFEDWALGEMAKAMGKLKDYNYYRNRSLGWPASWHPDLRLMMPRKETGEWVHLDPLSERGFVQANAWQATFGLSHDIERLARLMGGNDSLATQLNYVFEMSKNARFLSSYVSYANQPGCSNAHVFSHVGKPWLTQYWVRQVAKQTYGDITPERGYGENDEDQGQMAGISALMAMGLFSLDGGSAYNPMYDITSPVFNEITIRLDSRYYKGNEFKIKVHDNSPKNCYIQKASLNGEMYHKYQLPHTVFEQGGLLELWLSDKPNKEWGTQ</sequence>
<evidence type="ECO:0000259" key="6">
    <source>
        <dbReference type="Pfam" id="PF24135"/>
    </source>
</evidence>
<dbReference type="Pfam" id="PF07971">
    <property type="entry name" value="Glyco_hydro_92"/>
    <property type="match status" value="1"/>
</dbReference>
<dbReference type="Gene3D" id="1.20.1050.60">
    <property type="entry name" value="alpha-1,2-mannosidase"/>
    <property type="match status" value="1"/>
</dbReference>